<dbReference type="AlphaFoldDB" id="A0A449A4L7"/>
<protein>
    <submittedName>
        <fullName evidence="2">Domain of uncharacterized function(DUF2779)</fullName>
    </submittedName>
</protein>
<accession>A0A449A4L7</accession>
<dbReference type="InterPro" id="IPR021301">
    <property type="entry name" value="DUF2779"/>
</dbReference>
<evidence type="ECO:0000313" key="3">
    <source>
        <dbReference type="Proteomes" id="UP000289440"/>
    </source>
</evidence>
<dbReference type="RefSeq" id="WP_129719633.1">
    <property type="nucleotide sequence ID" value="NZ_LR214951.1"/>
</dbReference>
<reference evidence="2 3" key="1">
    <citation type="submission" date="2019-01" db="EMBL/GenBank/DDBJ databases">
        <authorList>
            <consortium name="Pathogen Informatics"/>
        </authorList>
    </citation>
    <scope>NUCLEOTIDE SEQUENCE [LARGE SCALE GENOMIC DNA]</scope>
    <source>
        <strain evidence="2 3">NCTC10166</strain>
    </source>
</reference>
<evidence type="ECO:0000313" key="2">
    <source>
        <dbReference type="EMBL" id="VEU59230.1"/>
    </source>
</evidence>
<dbReference type="OrthoDB" id="9783873at2"/>
<dbReference type="KEGG" id="mnu:NCTC10166_00189"/>
<name>A0A449A4L7_9BACT</name>
<dbReference type="Proteomes" id="UP000289440">
    <property type="component" value="Chromosome"/>
</dbReference>
<sequence>MQKEKILFSHFLRFKTMQPFFVWNSVDNLNYSSLESESLEDENEQLWNFDDLLDNGDENKNDKFIVTKSNVYLELTKKFIEDIILKYGYENIYVVKSKKTDEAIKETVEILKSNKYRIILFGVFEYKNAIARVDLLDLEKRKISCLKLSTSTKIKDVLKIYWNFQIIRNFLELKNASYFLISTNEKPKKGEILFDEIFNINLNKNKKKFKVSDKIPNSQEFFYKKLSNQQGIGYDEWNSNDKKIFNNSIFKIVNEKKIELKNKTIYLEEINYAIKKINSFKNVDKIQNFSELDNGPFGSNPNVNFIVEQFYPEIANFSGKVLSKKSILNFIETRNITYIQFIEYLKSVNARIDLSINDEEILNILNNPKNSIVWYDFEGFSLPFPPIDGVEPYKQIVFQLSIKKTYKNKIYTENIVYDPKKIDLNVFVEIIEKIYSNGSDYFVVFNKSYENTRIKEMMNLIKENDEEKHEKLLYKYNHIIENTIDLADFFSKYKANEFILPSIFFSKLKGYYSIKKIEKLITENKEKLNLKNFIIPYKELVIQNGVLAMSKAIDRYLGIIGDKEWEDEKINLKKYCENDVMAMIMVVEFINWTIKHKDKIKDL</sequence>
<dbReference type="NCBIfam" id="NF045869">
    <property type="entry name" value="UU173_fam"/>
    <property type="match status" value="1"/>
</dbReference>
<evidence type="ECO:0000259" key="1">
    <source>
        <dbReference type="Pfam" id="PF11074"/>
    </source>
</evidence>
<keyword evidence="3" id="KW-1185">Reference proteome</keyword>
<feature type="domain" description="DUF2779" evidence="1">
    <location>
        <begin position="373"/>
        <end position="513"/>
    </location>
</feature>
<proteinExistence type="predicted"/>
<gene>
    <name evidence="2" type="ORF">NCTC10166_00189</name>
</gene>
<dbReference type="EMBL" id="LR214951">
    <property type="protein sequence ID" value="VEU59230.1"/>
    <property type="molecule type" value="Genomic_DNA"/>
</dbReference>
<dbReference type="Pfam" id="PF11074">
    <property type="entry name" value="DUF2779"/>
    <property type="match status" value="1"/>
</dbReference>
<organism evidence="2 3">
    <name type="scientific">Mesomycoplasma neurolyticum</name>
    <dbReference type="NCBI Taxonomy" id="2120"/>
    <lineage>
        <taxon>Bacteria</taxon>
        <taxon>Bacillati</taxon>
        <taxon>Mycoplasmatota</taxon>
        <taxon>Mycoplasmoidales</taxon>
        <taxon>Metamycoplasmataceae</taxon>
        <taxon>Mesomycoplasma</taxon>
    </lineage>
</organism>